<sequence>MSHTRLDSTLSLLQTLVEFDTRSARSNLELITFVREYLAGFGVEASLNYNASGDKANLYATIGPRDRAGLCLSGHTDVVPADGQPWTVPPFALTRENARVLGRGTADMKGFLACVLASVPYFVEHCRTLPIHLAFSYDEEVGCRGVRGLLDELARAPFKPLACIIGEPTSMQVAIAHKGKRAYRCCFKGLAGHSALTHLGVNAVDFAAELAVHLRRASRALRESGQHDARFEPPYTTVHTGKLNGGIALNVIPDRAELEFEVRNLPGDSIDAIVQAARRFAEDELEGEMQATHADTGIEWQELVDYPALAADPDANWLREMACELTGDETLRTLSFGTEGGLFQRIGIPTVVCGPGSIEQGHKADEYVEIAQLERCLGFLERLAMNLPTRVPGYANA</sequence>
<gene>
    <name evidence="11" type="ORF">SAMN05216550_122116</name>
</gene>
<comment type="caution">
    <text evidence="11">The sequence shown here is derived from an EMBL/GenBank/DDBJ whole genome shotgun (WGS) entry which is preliminary data.</text>
</comment>
<organism evidence="11 12">
    <name type="scientific">Paraburkholderia tropica</name>
    <dbReference type="NCBI Taxonomy" id="92647"/>
    <lineage>
        <taxon>Bacteria</taxon>
        <taxon>Pseudomonadati</taxon>
        <taxon>Pseudomonadota</taxon>
        <taxon>Betaproteobacteria</taxon>
        <taxon>Burkholderiales</taxon>
        <taxon>Burkholderiaceae</taxon>
        <taxon>Paraburkholderia</taxon>
    </lineage>
</organism>
<dbReference type="PANTHER" id="PTHR43808">
    <property type="entry name" value="ACETYLORNITHINE DEACETYLASE"/>
    <property type="match status" value="1"/>
</dbReference>
<keyword evidence="5" id="KW-0028">Amino-acid biosynthesis</keyword>
<evidence type="ECO:0000256" key="7">
    <source>
        <dbReference type="ARBA" id="ARBA00022801"/>
    </source>
</evidence>
<dbReference type="InterPro" id="IPR050072">
    <property type="entry name" value="Peptidase_M20A"/>
</dbReference>
<dbReference type="InterPro" id="IPR011650">
    <property type="entry name" value="Peptidase_M20_dimer"/>
</dbReference>
<evidence type="ECO:0000256" key="4">
    <source>
        <dbReference type="ARBA" id="ARBA00022571"/>
    </source>
</evidence>
<keyword evidence="9" id="KW-0170">Cobalt</keyword>
<name>A0AAQ1GMI1_9BURK</name>
<dbReference type="RefSeq" id="WP_074986957.1">
    <property type="nucleotide sequence ID" value="NZ_CADFGN010000001.1"/>
</dbReference>
<dbReference type="GO" id="GO:0008777">
    <property type="term" value="F:acetylornithine deacetylase activity"/>
    <property type="evidence" value="ECO:0007669"/>
    <property type="project" value="TreeGrafter"/>
</dbReference>
<dbReference type="Proteomes" id="UP000183529">
    <property type="component" value="Unassembled WGS sequence"/>
</dbReference>
<comment type="cofactor">
    <cofactor evidence="1">
        <name>Zn(2+)</name>
        <dbReference type="ChEBI" id="CHEBI:29105"/>
    </cofactor>
</comment>
<dbReference type="InterPro" id="IPR001261">
    <property type="entry name" value="ArgE/DapE_CS"/>
</dbReference>
<proteinExistence type="inferred from homology"/>
<keyword evidence="6" id="KW-0479">Metal-binding</keyword>
<evidence type="ECO:0000256" key="6">
    <source>
        <dbReference type="ARBA" id="ARBA00022723"/>
    </source>
</evidence>
<keyword evidence="4" id="KW-0055">Arginine biosynthesis</keyword>
<keyword evidence="3" id="KW-0963">Cytoplasm</keyword>
<dbReference type="SUPFAM" id="SSF55031">
    <property type="entry name" value="Bacterial exopeptidase dimerisation domain"/>
    <property type="match status" value="1"/>
</dbReference>
<evidence type="ECO:0000256" key="8">
    <source>
        <dbReference type="ARBA" id="ARBA00022833"/>
    </source>
</evidence>
<dbReference type="EMBL" id="FNZM01000022">
    <property type="protein sequence ID" value="SEK12738.1"/>
    <property type="molecule type" value="Genomic_DNA"/>
</dbReference>
<evidence type="ECO:0000259" key="10">
    <source>
        <dbReference type="Pfam" id="PF07687"/>
    </source>
</evidence>
<dbReference type="InterPro" id="IPR002933">
    <property type="entry name" value="Peptidase_M20"/>
</dbReference>
<evidence type="ECO:0000256" key="1">
    <source>
        <dbReference type="ARBA" id="ARBA00001947"/>
    </source>
</evidence>
<dbReference type="NCBIfam" id="TIGR01892">
    <property type="entry name" value="AcOrn-deacetyl"/>
    <property type="match status" value="1"/>
</dbReference>
<reference evidence="11 12" key="1">
    <citation type="submission" date="2016-10" db="EMBL/GenBank/DDBJ databases">
        <authorList>
            <person name="Varghese N."/>
            <person name="Submissions S."/>
        </authorList>
    </citation>
    <scope>NUCLEOTIDE SEQUENCE [LARGE SCALE GENOMIC DNA]</scope>
    <source>
        <strain evidence="11 12">LMG 22274</strain>
    </source>
</reference>
<evidence type="ECO:0000256" key="5">
    <source>
        <dbReference type="ARBA" id="ARBA00022605"/>
    </source>
</evidence>
<dbReference type="SUPFAM" id="SSF53187">
    <property type="entry name" value="Zn-dependent exopeptidases"/>
    <property type="match status" value="1"/>
</dbReference>
<dbReference type="AlphaFoldDB" id="A0AAQ1GMI1"/>
<evidence type="ECO:0000313" key="12">
    <source>
        <dbReference type="Proteomes" id="UP000183529"/>
    </source>
</evidence>
<comment type="similarity">
    <text evidence="2">Belongs to the peptidase M20A family. ArgE subfamily.</text>
</comment>
<dbReference type="PROSITE" id="PS00759">
    <property type="entry name" value="ARGE_DAPE_CPG2_2"/>
    <property type="match status" value="1"/>
</dbReference>
<keyword evidence="7" id="KW-0378">Hydrolase</keyword>
<dbReference type="Gene3D" id="3.30.70.360">
    <property type="match status" value="1"/>
</dbReference>
<evidence type="ECO:0000256" key="9">
    <source>
        <dbReference type="ARBA" id="ARBA00023285"/>
    </source>
</evidence>
<evidence type="ECO:0000313" key="11">
    <source>
        <dbReference type="EMBL" id="SEK12738.1"/>
    </source>
</evidence>
<dbReference type="CDD" id="cd03894">
    <property type="entry name" value="M20_ArgE"/>
    <property type="match status" value="1"/>
</dbReference>
<dbReference type="InterPro" id="IPR036264">
    <property type="entry name" value="Bact_exopeptidase_dim_dom"/>
</dbReference>
<dbReference type="NCBIfam" id="NF005710">
    <property type="entry name" value="PRK07522.1"/>
    <property type="match status" value="1"/>
</dbReference>
<dbReference type="InterPro" id="IPR010169">
    <property type="entry name" value="AcOrn-deacetyl"/>
</dbReference>
<dbReference type="Pfam" id="PF01546">
    <property type="entry name" value="Peptidase_M20"/>
    <property type="match status" value="1"/>
</dbReference>
<dbReference type="PANTHER" id="PTHR43808:SF31">
    <property type="entry name" value="N-ACETYL-L-CITRULLINE DEACETYLASE"/>
    <property type="match status" value="1"/>
</dbReference>
<feature type="domain" description="Peptidase M20 dimerisation" evidence="10">
    <location>
        <begin position="175"/>
        <end position="286"/>
    </location>
</feature>
<evidence type="ECO:0000256" key="3">
    <source>
        <dbReference type="ARBA" id="ARBA00022490"/>
    </source>
</evidence>
<dbReference type="Pfam" id="PF07687">
    <property type="entry name" value="M20_dimer"/>
    <property type="match status" value="1"/>
</dbReference>
<dbReference type="Gene3D" id="3.40.630.10">
    <property type="entry name" value="Zn peptidases"/>
    <property type="match status" value="1"/>
</dbReference>
<protein>
    <submittedName>
        <fullName evidence="11">Acetylornithine deacetylase</fullName>
    </submittedName>
</protein>
<dbReference type="GO" id="GO:0006526">
    <property type="term" value="P:L-arginine biosynthetic process"/>
    <property type="evidence" value="ECO:0007669"/>
    <property type="project" value="UniProtKB-KW"/>
</dbReference>
<dbReference type="GO" id="GO:0046872">
    <property type="term" value="F:metal ion binding"/>
    <property type="evidence" value="ECO:0007669"/>
    <property type="project" value="UniProtKB-KW"/>
</dbReference>
<keyword evidence="8" id="KW-0862">Zinc</keyword>
<evidence type="ECO:0000256" key="2">
    <source>
        <dbReference type="ARBA" id="ARBA00005691"/>
    </source>
</evidence>
<accession>A0AAQ1GMI1</accession>